<feature type="compositionally biased region" description="Low complexity" evidence="1">
    <location>
        <begin position="16"/>
        <end position="29"/>
    </location>
</feature>
<accession>A0ABU3LBX1</accession>
<proteinExistence type="predicted"/>
<keyword evidence="3" id="KW-1185">Reference proteome</keyword>
<reference evidence="2 3" key="1">
    <citation type="submission" date="2023-09" db="EMBL/GenBank/DDBJ databases">
        <title>Novel taxa isolated from Blanes Bay.</title>
        <authorList>
            <person name="Rey-Velasco X."/>
            <person name="Lucena T."/>
        </authorList>
    </citation>
    <scope>NUCLEOTIDE SEQUENCE [LARGE SCALE GENOMIC DNA]</scope>
    <source>
        <strain evidence="2 3">S356</strain>
    </source>
</reference>
<organism evidence="2 3">
    <name type="scientific">Asprobacillus argus</name>
    <dbReference type="NCBI Taxonomy" id="3076534"/>
    <lineage>
        <taxon>Bacteria</taxon>
        <taxon>Pseudomonadati</taxon>
        <taxon>Bacteroidota</taxon>
        <taxon>Flavobacteriia</taxon>
        <taxon>Flavobacteriales</taxon>
        <taxon>Flavobacteriaceae</taxon>
        <taxon>Asprobacillus</taxon>
    </lineage>
</organism>
<sequence length="97" mass="10295">MEKSKFNIPAPPSAPSAPSAPNAKSIPSSGGSGAPDMSSIPGMGDMMERFTSMGLSKGQIQKFIDEHDIDQYRDANGKITCPVSQEERDALKAKGMH</sequence>
<protein>
    <submittedName>
        <fullName evidence="2">Uncharacterized protein</fullName>
    </submittedName>
</protein>
<dbReference type="RefSeq" id="WP_349240164.1">
    <property type="nucleotide sequence ID" value="NZ_JAVTTO010000001.1"/>
</dbReference>
<evidence type="ECO:0000256" key="1">
    <source>
        <dbReference type="SAM" id="MobiDB-lite"/>
    </source>
</evidence>
<dbReference type="EMBL" id="JAVTTO010000001">
    <property type="protein sequence ID" value="MDT7830908.1"/>
    <property type="molecule type" value="Genomic_DNA"/>
</dbReference>
<evidence type="ECO:0000313" key="2">
    <source>
        <dbReference type="EMBL" id="MDT7830908.1"/>
    </source>
</evidence>
<gene>
    <name evidence="2" type="ORF">RQM59_00865</name>
</gene>
<dbReference type="Proteomes" id="UP001257277">
    <property type="component" value="Unassembled WGS sequence"/>
</dbReference>
<evidence type="ECO:0000313" key="3">
    <source>
        <dbReference type="Proteomes" id="UP001257277"/>
    </source>
</evidence>
<feature type="region of interest" description="Disordered" evidence="1">
    <location>
        <begin position="1"/>
        <end position="48"/>
    </location>
</feature>
<name>A0ABU3LBX1_9FLAO</name>
<comment type="caution">
    <text evidence="2">The sequence shown here is derived from an EMBL/GenBank/DDBJ whole genome shotgun (WGS) entry which is preliminary data.</text>
</comment>